<evidence type="ECO:0000256" key="2">
    <source>
        <dbReference type="ARBA" id="ARBA00023002"/>
    </source>
</evidence>
<proteinExistence type="inferred from homology"/>
<dbReference type="PRINTS" id="PR00080">
    <property type="entry name" value="SDRFAMILY"/>
</dbReference>
<dbReference type="Pfam" id="PF13561">
    <property type="entry name" value="adh_short_C2"/>
    <property type="match status" value="1"/>
</dbReference>
<reference evidence="3" key="1">
    <citation type="submission" date="2018-05" db="EMBL/GenBank/DDBJ databases">
        <authorList>
            <person name="Lanie J.A."/>
            <person name="Ng W.-L."/>
            <person name="Kazmierczak K.M."/>
            <person name="Andrzejewski T.M."/>
            <person name="Davidsen T.M."/>
            <person name="Wayne K.J."/>
            <person name="Tettelin H."/>
            <person name="Glass J.I."/>
            <person name="Rusch D."/>
            <person name="Podicherti R."/>
            <person name="Tsui H.-C.T."/>
            <person name="Winkler M.E."/>
        </authorList>
    </citation>
    <scope>NUCLEOTIDE SEQUENCE</scope>
</reference>
<comment type="similarity">
    <text evidence="1">Belongs to the short-chain dehydrogenases/reductases (SDR) family.</text>
</comment>
<dbReference type="PROSITE" id="PS51257">
    <property type="entry name" value="PROKAR_LIPOPROTEIN"/>
    <property type="match status" value="1"/>
</dbReference>
<protein>
    <submittedName>
        <fullName evidence="3">Uncharacterized protein</fullName>
    </submittedName>
</protein>
<dbReference type="EMBL" id="UINC01042321">
    <property type="protein sequence ID" value="SVB44789.1"/>
    <property type="molecule type" value="Genomic_DNA"/>
</dbReference>
<accession>A0A382E2X0</accession>
<dbReference type="SUPFAM" id="SSF51735">
    <property type="entry name" value="NAD(P)-binding Rossmann-fold domains"/>
    <property type="match status" value="1"/>
</dbReference>
<dbReference type="InterPro" id="IPR036291">
    <property type="entry name" value="NAD(P)-bd_dom_sf"/>
</dbReference>
<dbReference type="AlphaFoldDB" id="A0A382E2X0"/>
<dbReference type="PRINTS" id="PR00081">
    <property type="entry name" value="GDHRDH"/>
</dbReference>
<evidence type="ECO:0000256" key="1">
    <source>
        <dbReference type="ARBA" id="ARBA00006484"/>
    </source>
</evidence>
<dbReference type="InterPro" id="IPR002347">
    <property type="entry name" value="SDR_fam"/>
</dbReference>
<organism evidence="3">
    <name type="scientific">marine metagenome</name>
    <dbReference type="NCBI Taxonomy" id="408172"/>
    <lineage>
        <taxon>unclassified sequences</taxon>
        <taxon>metagenomes</taxon>
        <taxon>ecological metagenomes</taxon>
    </lineage>
</organism>
<dbReference type="FunFam" id="3.40.50.720:FF:000084">
    <property type="entry name" value="Short-chain dehydrogenase reductase"/>
    <property type="match status" value="1"/>
</dbReference>
<sequence length="248" mass="26502">MFESIKNKKVLITGASGGIGSCMALLFAEYGASVGIHYNDGERKSSLLVDKIKKNGGNGAAFQADLTKESSKSIIPSFINHFGGLDVLINNAGAAVGLKDILDLDEESWNKTFWLNARAPFFLAQSAFKHMKDNGGGRIINISSISVKYGGSSQTLHYGAAKSALETITLGLSKEGADYNILVNTVRAGFIDTPMHQKLGRKDVEKRIEMIPLKKPGRPQDVAGMVLFLASEAGDFLTGEIFTVAGGD</sequence>
<dbReference type="PANTHER" id="PTHR43639">
    <property type="entry name" value="OXIDOREDUCTASE, SHORT-CHAIN DEHYDROGENASE/REDUCTASE FAMILY (AFU_ORTHOLOGUE AFUA_5G02870)"/>
    <property type="match status" value="1"/>
</dbReference>
<name>A0A382E2X0_9ZZZZ</name>
<dbReference type="Gene3D" id="3.40.50.720">
    <property type="entry name" value="NAD(P)-binding Rossmann-like Domain"/>
    <property type="match status" value="1"/>
</dbReference>
<evidence type="ECO:0000313" key="3">
    <source>
        <dbReference type="EMBL" id="SVB44789.1"/>
    </source>
</evidence>
<dbReference type="GO" id="GO:0016491">
    <property type="term" value="F:oxidoreductase activity"/>
    <property type="evidence" value="ECO:0007669"/>
    <property type="project" value="UniProtKB-KW"/>
</dbReference>
<keyword evidence="2" id="KW-0560">Oxidoreductase</keyword>
<gene>
    <name evidence="3" type="ORF">METZ01_LOCUS197643</name>
</gene>
<dbReference type="CDD" id="cd05233">
    <property type="entry name" value="SDR_c"/>
    <property type="match status" value="1"/>
</dbReference>
<dbReference type="InterPro" id="IPR020904">
    <property type="entry name" value="Sc_DH/Rdtase_CS"/>
</dbReference>
<dbReference type="PROSITE" id="PS00061">
    <property type="entry name" value="ADH_SHORT"/>
    <property type="match status" value="1"/>
</dbReference>
<dbReference type="PANTHER" id="PTHR43639:SF1">
    <property type="entry name" value="SHORT-CHAIN DEHYDROGENASE_REDUCTASE FAMILY PROTEIN"/>
    <property type="match status" value="1"/>
</dbReference>